<proteinExistence type="predicted"/>
<organism evidence="1 2">
    <name type="scientific">Paenibacillus methanolicus</name>
    <dbReference type="NCBI Taxonomy" id="582686"/>
    <lineage>
        <taxon>Bacteria</taxon>
        <taxon>Bacillati</taxon>
        <taxon>Bacillota</taxon>
        <taxon>Bacilli</taxon>
        <taxon>Bacillales</taxon>
        <taxon>Paenibacillaceae</taxon>
        <taxon>Paenibacillus</taxon>
    </lineage>
</organism>
<accession>A0A5S5CDL1</accession>
<dbReference type="AlphaFoldDB" id="A0A5S5CDL1"/>
<keyword evidence="2" id="KW-1185">Reference proteome</keyword>
<dbReference type="RefSeq" id="WP_281288142.1">
    <property type="nucleotide sequence ID" value="NZ_VNHS01000002.1"/>
</dbReference>
<gene>
    <name evidence="1" type="ORF">BCM02_10241</name>
</gene>
<reference evidence="1 2" key="1">
    <citation type="submission" date="2019-07" db="EMBL/GenBank/DDBJ databases">
        <title>Genomic Encyclopedia of Type Strains, Phase III (KMG-III): the genomes of soil and plant-associated and newly described type strains.</title>
        <authorList>
            <person name="Whitman W."/>
        </authorList>
    </citation>
    <scope>NUCLEOTIDE SEQUENCE [LARGE SCALE GENOMIC DNA]</scope>
    <source>
        <strain evidence="1 2">BL24</strain>
    </source>
</reference>
<name>A0A5S5CDL1_9BACL</name>
<evidence type="ECO:0000313" key="1">
    <source>
        <dbReference type="EMBL" id="TYP77481.1"/>
    </source>
</evidence>
<sequence length="44" mass="4768">MKENLEFSIILVAAGLGCGWTEAGEQAVIVKYDGNEQKVSVRVD</sequence>
<dbReference type="EMBL" id="VNHS01000002">
    <property type="protein sequence ID" value="TYP77481.1"/>
    <property type="molecule type" value="Genomic_DNA"/>
</dbReference>
<dbReference type="PROSITE" id="PS51257">
    <property type="entry name" value="PROKAR_LIPOPROTEIN"/>
    <property type="match status" value="1"/>
</dbReference>
<dbReference type="Proteomes" id="UP000323257">
    <property type="component" value="Unassembled WGS sequence"/>
</dbReference>
<protein>
    <submittedName>
        <fullName evidence="1">Uncharacterized protein</fullName>
    </submittedName>
</protein>
<evidence type="ECO:0000313" key="2">
    <source>
        <dbReference type="Proteomes" id="UP000323257"/>
    </source>
</evidence>
<comment type="caution">
    <text evidence="1">The sequence shown here is derived from an EMBL/GenBank/DDBJ whole genome shotgun (WGS) entry which is preliminary data.</text>
</comment>